<gene>
    <name evidence="9" type="ORF">AB0C36_22495</name>
</gene>
<organism evidence="9 10">
    <name type="scientific">Streptodolium elevatio</name>
    <dbReference type="NCBI Taxonomy" id="3157996"/>
    <lineage>
        <taxon>Bacteria</taxon>
        <taxon>Bacillati</taxon>
        <taxon>Actinomycetota</taxon>
        <taxon>Actinomycetes</taxon>
        <taxon>Kitasatosporales</taxon>
        <taxon>Streptomycetaceae</taxon>
        <taxon>Streptodolium</taxon>
    </lineage>
</organism>
<dbReference type="InterPro" id="IPR023849">
    <property type="entry name" value="TQXA_dom"/>
</dbReference>
<keyword evidence="6" id="KW-0812">Transmembrane</keyword>
<feature type="compositionally biased region" description="Pro residues" evidence="5">
    <location>
        <begin position="423"/>
        <end position="438"/>
    </location>
</feature>
<feature type="transmembrane region" description="Helical" evidence="6">
    <location>
        <begin position="454"/>
        <end position="473"/>
    </location>
</feature>
<accession>A0ABV3DKJ6</accession>
<evidence type="ECO:0000256" key="4">
    <source>
        <dbReference type="ARBA" id="ARBA00023088"/>
    </source>
</evidence>
<evidence type="ECO:0000256" key="7">
    <source>
        <dbReference type="SAM" id="SignalP"/>
    </source>
</evidence>
<comment type="caution">
    <text evidence="9">The sequence shown here is derived from an EMBL/GenBank/DDBJ whole genome shotgun (WGS) entry which is preliminary data.</text>
</comment>
<feature type="domain" description="Gram-positive cocci surface proteins LPxTG" evidence="8">
    <location>
        <begin position="442"/>
        <end position="479"/>
    </location>
</feature>
<dbReference type="Pfam" id="PF08341">
    <property type="entry name" value="TED"/>
    <property type="match status" value="1"/>
</dbReference>
<dbReference type="NCBIfam" id="TIGR03934">
    <property type="entry name" value="TQXA_dom"/>
    <property type="match status" value="1"/>
</dbReference>
<evidence type="ECO:0000256" key="1">
    <source>
        <dbReference type="ARBA" id="ARBA00022512"/>
    </source>
</evidence>
<proteinExistence type="predicted"/>
<keyword evidence="4" id="KW-0572">Peptidoglycan-anchor</keyword>
<dbReference type="Gene3D" id="1.10.150.480">
    <property type="match status" value="1"/>
</dbReference>
<evidence type="ECO:0000256" key="5">
    <source>
        <dbReference type="SAM" id="MobiDB-lite"/>
    </source>
</evidence>
<keyword evidence="1" id="KW-0134">Cell wall</keyword>
<dbReference type="PROSITE" id="PS50847">
    <property type="entry name" value="GRAM_POS_ANCHORING"/>
    <property type="match status" value="1"/>
</dbReference>
<dbReference type="Proteomes" id="UP001551482">
    <property type="component" value="Unassembled WGS sequence"/>
</dbReference>
<feature type="chain" id="PRO_5045964715" evidence="7">
    <location>
        <begin position="37"/>
        <end position="479"/>
    </location>
</feature>
<reference evidence="9 10" key="1">
    <citation type="submission" date="2024-06" db="EMBL/GenBank/DDBJ databases">
        <title>The Natural Products Discovery Center: Release of the First 8490 Sequenced Strains for Exploring Actinobacteria Biosynthetic Diversity.</title>
        <authorList>
            <person name="Kalkreuter E."/>
            <person name="Kautsar S.A."/>
            <person name="Yang D."/>
            <person name="Bader C.D."/>
            <person name="Teijaro C.N."/>
            <person name="Fluegel L."/>
            <person name="Davis C.M."/>
            <person name="Simpson J.R."/>
            <person name="Lauterbach L."/>
            <person name="Steele A.D."/>
            <person name="Gui C."/>
            <person name="Meng S."/>
            <person name="Li G."/>
            <person name="Viehrig K."/>
            <person name="Ye F."/>
            <person name="Su P."/>
            <person name="Kiefer A.F."/>
            <person name="Nichols A."/>
            <person name="Cepeda A.J."/>
            <person name="Yan W."/>
            <person name="Fan B."/>
            <person name="Jiang Y."/>
            <person name="Adhikari A."/>
            <person name="Zheng C.-J."/>
            <person name="Schuster L."/>
            <person name="Cowan T.M."/>
            <person name="Smanski M.J."/>
            <person name="Chevrette M.G."/>
            <person name="De Carvalho L.P.S."/>
            <person name="Shen B."/>
        </authorList>
    </citation>
    <scope>NUCLEOTIDE SEQUENCE [LARGE SCALE GENOMIC DNA]</scope>
    <source>
        <strain evidence="9 10">NPDC048946</strain>
    </source>
</reference>
<name>A0ABV3DKJ6_9ACTN</name>
<feature type="signal peptide" evidence="7">
    <location>
        <begin position="1"/>
        <end position="36"/>
    </location>
</feature>
<dbReference type="EMBL" id="JBEZFP010000059">
    <property type="protein sequence ID" value="MEU8136268.1"/>
    <property type="molecule type" value="Genomic_DNA"/>
</dbReference>
<feature type="region of interest" description="Disordered" evidence="5">
    <location>
        <begin position="412"/>
        <end position="450"/>
    </location>
</feature>
<dbReference type="RefSeq" id="WP_358356655.1">
    <property type="nucleotide sequence ID" value="NZ_JBEZFP010000059.1"/>
</dbReference>
<protein>
    <submittedName>
        <fullName evidence="9">Thioester domain-containing protein</fullName>
    </submittedName>
</protein>
<keyword evidence="6" id="KW-1133">Transmembrane helix</keyword>
<keyword evidence="2" id="KW-0964">Secreted</keyword>
<evidence type="ECO:0000259" key="8">
    <source>
        <dbReference type="PROSITE" id="PS50847"/>
    </source>
</evidence>
<dbReference type="InterPro" id="IPR013552">
    <property type="entry name" value="Thioester_dom"/>
</dbReference>
<sequence length="479" mass="49231">MFRTHDRKIVGRVSAIAAASALALGGTLALAGPAHAEGVKGEFKGFADVTGDNKEDSLGLFVKGYKHGDKVVAGLMDLKLETGETLKVYCVDIETGTEGGNKYAEGEWGTTWPSGADAAERRAKIKWILLNSFPTVSVDTLKTKVGIEGLDAQEAAAATQAAIWHFSDKIDLNDAGKGDVTKLYDHLVKSATATDNNEPKISLELTPEEQSGSPAATPGVGPFTVKTNAEGKVIEADLKAGAPAGTTLVGKDGKAVTKVGNGDELYVKPAAGSETGEATVEVSGKSKLDAGRIFNGTKKGTSQASQKLILAEHQTVTAKADAKAKWAAKGALPAFTAKQICAEGGVEVTTKNNGDMPFEFTLDNKKSTVKPGDTAKQVVKIEEDQAYTIKILGPDNKTLKEFSGVLDCKTASTTGGGGSTPTPSAPAPSAPAPAPAPSGPSLAETGGSDSSSGLYLGGGAVLLLGGGLVFFVMRRRAAQ</sequence>
<dbReference type="NCBIfam" id="TIGR01167">
    <property type="entry name" value="LPXTG_anchor"/>
    <property type="match status" value="1"/>
</dbReference>
<dbReference type="InterPro" id="IPR019931">
    <property type="entry name" value="LPXTG_anchor"/>
</dbReference>
<keyword evidence="6" id="KW-0472">Membrane</keyword>
<evidence type="ECO:0000256" key="2">
    <source>
        <dbReference type="ARBA" id="ARBA00022525"/>
    </source>
</evidence>
<evidence type="ECO:0000313" key="9">
    <source>
        <dbReference type="EMBL" id="MEU8136268.1"/>
    </source>
</evidence>
<evidence type="ECO:0000313" key="10">
    <source>
        <dbReference type="Proteomes" id="UP001551482"/>
    </source>
</evidence>
<keyword evidence="10" id="KW-1185">Reference proteome</keyword>
<evidence type="ECO:0000256" key="6">
    <source>
        <dbReference type="SAM" id="Phobius"/>
    </source>
</evidence>
<evidence type="ECO:0000256" key="3">
    <source>
        <dbReference type="ARBA" id="ARBA00022729"/>
    </source>
</evidence>
<keyword evidence="3 7" id="KW-0732">Signal</keyword>